<protein>
    <recommendedName>
        <fullName evidence="4">ML-like domain-containing protein</fullName>
    </recommendedName>
</protein>
<dbReference type="Proteomes" id="UP000226192">
    <property type="component" value="Unassembled WGS sequence"/>
</dbReference>
<dbReference type="InterPro" id="IPR045469">
    <property type="entry name" value="Nis1"/>
</dbReference>
<comment type="caution">
    <text evidence="2">The sequence shown here is derived from an EMBL/GenBank/DDBJ whole genome shotgun (WGS) entry which is preliminary data.</text>
</comment>
<evidence type="ECO:0000313" key="2">
    <source>
        <dbReference type="EMBL" id="PHH60626.1"/>
    </source>
</evidence>
<name>A0A2C5XYX3_9HYPO</name>
<feature type="chain" id="PRO_5012677072" description="ML-like domain-containing protein" evidence="1">
    <location>
        <begin position="19"/>
        <end position="142"/>
    </location>
</feature>
<evidence type="ECO:0008006" key="4">
    <source>
        <dbReference type="Google" id="ProtNLM"/>
    </source>
</evidence>
<accession>A0A2C5XYX3</accession>
<proteinExistence type="predicted"/>
<gene>
    <name evidence="2" type="ORF">CDD81_1416</name>
</gene>
<evidence type="ECO:0000256" key="1">
    <source>
        <dbReference type="SAM" id="SignalP"/>
    </source>
</evidence>
<dbReference type="AlphaFoldDB" id="A0A2C5XYX3"/>
<keyword evidence="3" id="KW-1185">Reference proteome</keyword>
<dbReference type="Pfam" id="PF19271">
    <property type="entry name" value="Nis1"/>
    <property type="match status" value="1"/>
</dbReference>
<keyword evidence="1" id="KW-0732">Signal</keyword>
<evidence type="ECO:0000313" key="3">
    <source>
        <dbReference type="Proteomes" id="UP000226192"/>
    </source>
</evidence>
<dbReference type="EMBL" id="NJET01000137">
    <property type="protein sequence ID" value="PHH60626.1"/>
    <property type="molecule type" value="Genomic_DNA"/>
</dbReference>
<feature type="signal peptide" evidence="1">
    <location>
        <begin position="1"/>
        <end position="18"/>
    </location>
</feature>
<sequence length="142" mass="14965">MRFSLVAMASGLAALANARINGIAVPDTIRPGEGFNAIIKSSNYIQTVFDVAIVFGYHQGPDFPPSLGSLADSLCLGAEQSNQLNDFKKWVFIPSSAPKGPGTVTASLMSLYGASHTPVLASYSVNVTFGDFTSNNYVTSQP</sequence>
<organism evidence="2 3">
    <name type="scientific">Ophiocordyceps australis</name>
    <dbReference type="NCBI Taxonomy" id="1399860"/>
    <lineage>
        <taxon>Eukaryota</taxon>
        <taxon>Fungi</taxon>
        <taxon>Dikarya</taxon>
        <taxon>Ascomycota</taxon>
        <taxon>Pezizomycotina</taxon>
        <taxon>Sordariomycetes</taxon>
        <taxon>Hypocreomycetidae</taxon>
        <taxon>Hypocreales</taxon>
        <taxon>Ophiocordycipitaceae</taxon>
        <taxon>Ophiocordyceps</taxon>
    </lineage>
</organism>
<dbReference type="OrthoDB" id="3913322at2759"/>
<reference evidence="2 3" key="1">
    <citation type="submission" date="2017-06" db="EMBL/GenBank/DDBJ databases">
        <title>Ant-infecting Ophiocordyceps genomes reveal a high diversity of potential behavioral manipulation genes and a possible major role for enterotoxins.</title>
        <authorList>
            <person name="De Bekker C."/>
            <person name="Evans H.C."/>
            <person name="Brachmann A."/>
            <person name="Hughes D.P."/>
        </authorList>
    </citation>
    <scope>NUCLEOTIDE SEQUENCE [LARGE SCALE GENOMIC DNA]</scope>
    <source>
        <strain evidence="2 3">Map64</strain>
    </source>
</reference>